<dbReference type="FunFam" id="3.30.200.20:FF:000096">
    <property type="entry name" value="Non-specific serine/threonine protein kinase"/>
    <property type="match status" value="1"/>
</dbReference>
<dbReference type="PANTHER" id="PTHR43895">
    <property type="entry name" value="CALCIUM/CALMODULIN-DEPENDENT PROTEIN KINASE KINASE-RELATED"/>
    <property type="match status" value="1"/>
</dbReference>
<dbReference type="InterPro" id="IPR004041">
    <property type="entry name" value="NAF_dom"/>
</dbReference>
<dbReference type="Pfam" id="PF03822">
    <property type="entry name" value="NAF"/>
    <property type="match status" value="1"/>
</dbReference>
<keyword evidence="6" id="KW-0418">Kinase</keyword>
<evidence type="ECO:0000256" key="2">
    <source>
        <dbReference type="ARBA" id="ARBA00012513"/>
    </source>
</evidence>
<keyword evidence="4" id="KW-0808">Transferase</keyword>
<dbReference type="PROSITE" id="PS50011">
    <property type="entry name" value="PROTEIN_KINASE_DOM"/>
    <property type="match status" value="1"/>
</dbReference>
<dbReference type="EC" id="2.7.11.1" evidence="2"/>
<dbReference type="PANTHER" id="PTHR43895:SF32">
    <property type="entry name" value="SERINE_THREONINE-PROTEIN KINASE CHK1"/>
    <property type="match status" value="1"/>
</dbReference>
<evidence type="ECO:0000256" key="7">
    <source>
        <dbReference type="ARBA" id="ARBA00022840"/>
    </source>
</evidence>
<feature type="binding site" evidence="10">
    <location>
        <position position="263"/>
    </location>
    <ligand>
        <name>ATP</name>
        <dbReference type="ChEBI" id="CHEBI:30616"/>
    </ligand>
</feature>
<feature type="domain" description="Protein kinase" evidence="11">
    <location>
        <begin position="234"/>
        <end position="489"/>
    </location>
</feature>
<evidence type="ECO:0000313" key="12">
    <source>
        <dbReference type="EMBL" id="KAK9814362.1"/>
    </source>
</evidence>
<name>A0AAW1Q221_9CHLO</name>
<evidence type="ECO:0000256" key="1">
    <source>
        <dbReference type="ARBA" id="ARBA00006234"/>
    </source>
</evidence>
<dbReference type="FunFam" id="1.10.510.10:FF:000279">
    <property type="entry name" value="Non-specific serine/threonine protein kinase"/>
    <property type="match status" value="1"/>
</dbReference>
<keyword evidence="13" id="KW-1185">Reference proteome</keyword>
<dbReference type="PROSITE" id="PS00107">
    <property type="entry name" value="PROTEIN_KINASE_ATP"/>
    <property type="match status" value="1"/>
</dbReference>
<dbReference type="GO" id="GO:0007165">
    <property type="term" value="P:signal transduction"/>
    <property type="evidence" value="ECO:0007669"/>
    <property type="project" value="InterPro"/>
</dbReference>
<dbReference type="PROSITE" id="PS00108">
    <property type="entry name" value="PROTEIN_KINASE_ST"/>
    <property type="match status" value="1"/>
</dbReference>
<comment type="similarity">
    <text evidence="1">Belongs to the protein kinase superfamily. CAMK Ser/Thr protein kinase family. SNF1 subfamily.</text>
</comment>
<dbReference type="AlphaFoldDB" id="A0AAW1Q221"/>
<comment type="catalytic activity">
    <reaction evidence="8">
        <text>L-threonyl-[protein] + ATP = O-phospho-L-threonyl-[protein] + ADP + H(+)</text>
        <dbReference type="Rhea" id="RHEA:46608"/>
        <dbReference type="Rhea" id="RHEA-COMP:11060"/>
        <dbReference type="Rhea" id="RHEA-COMP:11605"/>
        <dbReference type="ChEBI" id="CHEBI:15378"/>
        <dbReference type="ChEBI" id="CHEBI:30013"/>
        <dbReference type="ChEBI" id="CHEBI:30616"/>
        <dbReference type="ChEBI" id="CHEBI:61977"/>
        <dbReference type="ChEBI" id="CHEBI:456216"/>
        <dbReference type="EC" id="2.7.11.1"/>
    </reaction>
</comment>
<dbReference type="Gene3D" id="3.30.310.80">
    <property type="entry name" value="Kinase associated domain 1, KA1"/>
    <property type="match status" value="1"/>
</dbReference>
<dbReference type="Proteomes" id="UP001489004">
    <property type="component" value="Unassembled WGS sequence"/>
</dbReference>
<accession>A0AAW1Q221</accession>
<evidence type="ECO:0000256" key="4">
    <source>
        <dbReference type="ARBA" id="ARBA00022679"/>
    </source>
</evidence>
<keyword evidence="3" id="KW-0723">Serine/threonine-protein kinase</keyword>
<dbReference type="InterPro" id="IPR008271">
    <property type="entry name" value="Ser/Thr_kinase_AS"/>
</dbReference>
<dbReference type="CDD" id="cd12195">
    <property type="entry name" value="CIPK_C"/>
    <property type="match status" value="1"/>
</dbReference>
<organism evidence="12 13">
    <name type="scientific">[Myrmecia] bisecta</name>
    <dbReference type="NCBI Taxonomy" id="41462"/>
    <lineage>
        <taxon>Eukaryota</taxon>
        <taxon>Viridiplantae</taxon>
        <taxon>Chlorophyta</taxon>
        <taxon>core chlorophytes</taxon>
        <taxon>Trebouxiophyceae</taxon>
        <taxon>Trebouxiales</taxon>
        <taxon>Trebouxiaceae</taxon>
        <taxon>Myrmecia</taxon>
    </lineage>
</organism>
<reference evidence="12 13" key="1">
    <citation type="journal article" date="2024" name="Nat. Commun.">
        <title>Phylogenomics reveals the evolutionary origins of lichenization in chlorophyte algae.</title>
        <authorList>
            <person name="Puginier C."/>
            <person name="Libourel C."/>
            <person name="Otte J."/>
            <person name="Skaloud P."/>
            <person name="Haon M."/>
            <person name="Grisel S."/>
            <person name="Petersen M."/>
            <person name="Berrin J.G."/>
            <person name="Delaux P.M."/>
            <person name="Dal Grande F."/>
            <person name="Keller J."/>
        </authorList>
    </citation>
    <scope>NUCLEOTIDE SEQUENCE [LARGE SCALE GENOMIC DNA]</scope>
    <source>
        <strain evidence="12 13">SAG 2043</strain>
    </source>
</reference>
<dbReference type="GO" id="GO:0005524">
    <property type="term" value="F:ATP binding"/>
    <property type="evidence" value="ECO:0007669"/>
    <property type="project" value="UniProtKB-UniRule"/>
</dbReference>
<evidence type="ECO:0000256" key="10">
    <source>
        <dbReference type="PROSITE-ProRule" id="PRU10141"/>
    </source>
</evidence>
<dbReference type="InterPro" id="IPR000719">
    <property type="entry name" value="Prot_kinase_dom"/>
</dbReference>
<evidence type="ECO:0000259" key="11">
    <source>
        <dbReference type="PROSITE" id="PS50011"/>
    </source>
</evidence>
<keyword evidence="7 10" id="KW-0067">ATP-binding</keyword>
<gene>
    <name evidence="12" type="ORF">WJX72_004541</name>
</gene>
<dbReference type="Gene3D" id="1.10.510.10">
    <property type="entry name" value="Transferase(Phosphotransferase) domain 1"/>
    <property type="match status" value="1"/>
</dbReference>
<proteinExistence type="inferred from homology"/>
<evidence type="ECO:0000313" key="13">
    <source>
        <dbReference type="Proteomes" id="UP001489004"/>
    </source>
</evidence>
<dbReference type="SUPFAM" id="SSF56112">
    <property type="entry name" value="Protein kinase-like (PK-like)"/>
    <property type="match status" value="1"/>
</dbReference>
<sequence>MGICDGGCFVGLHEALDALHHVSDQAEHPAPEAWYQALSKQSHRNLMRLRREVGPLSEAEAHVRSQALRYPARIVHRGHATRFDIALMSYQNDTRRLSSLMADTSGTIPEIWEDVIHQGDGTRCVYATIGPPAGCALFGDVIVTFKRHRSLTLWATVVNAYTWSLQFPPFAPLMHRPYFETMDRLQNQTTAIESAQSQFLEGNVIVLQDVDEMLEPGMKNKPVSDVFRKRVGRYYVGRTLGEGTYAKVKYGQHMDTGEAVAIKVLNKDELIRADMVSQIKREIRIMKNLHHPNVVDLKEVVASKDKVYMVMELMAGGELFDKVVAEGPFKEEEGRRVLQQLLDGLEYVHKQGIYHRDLKPENVLLSADGSVKLSDFGLGALPTHGREDGLLRTTCGTPNYVAPEVLQRNGYEGAPADIWSLGVCLYVVMAGSLPFDEPNLPSLFRKISRADYSTPIWFSPGLCQVLQGMLQPDPEKRATIEQLRQHPWVRKDYHQPRQLARTSTDSEDIDTSVDIFGATVKMHHLTPEEQRDSLKQMPRLTSMGSMQGGASSLKHLNAFEMINAALDISSLFERRDDVVRRHTRFTSKQPKATVLSKLEAAAVSMGGSVRRRSQYRAKLTMPGARGPVSLAVEVFDVIPGTSLAECVKAKGDTVDFYTAYAALTEHVQGLIANNLMRSGKRGKALADKLSLSPTNRGQTNSRK</sequence>
<protein>
    <recommendedName>
        <fullName evidence="2">non-specific serine/threonine protein kinase</fullName>
        <ecNumber evidence="2">2.7.11.1</ecNumber>
    </recommendedName>
</protein>
<evidence type="ECO:0000256" key="6">
    <source>
        <dbReference type="ARBA" id="ARBA00022777"/>
    </source>
</evidence>
<dbReference type="Pfam" id="PF00069">
    <property type="entry name" value="Pkinase"/>
    <property type="match status" value="1"/>
</dbReference>
<comment type="caution">
    <text evidence="12">The sequence shown here is derived from an EMBL/GenBank/DDBJ whole genome shotgun (WGS) entry which is preliminary data.</text>
</comment>
<dbReference type="GO" id="GO:0004674">
    <property type="term" value="F:protein serine/threonine kinase activity"/>
    <property type="evidence" value="ECO:0007669"/>
    <property type="project" value="UniProtKB-KW"/>
</dbReference>
<dbReference type="InterPro" id="IPR017441">
    <property type="entry name" value="Protein_kinase_ATP_BS"/>
</dbReference>
<evidence type="ECO:0000256" key="8">
    <source>
        <dbReference type="ARBA" id="ARBA00047899"/>
    </source>
</evidence>
<keyword evidence="5 10" id="KW-0547">Nucleotide-binding</keyword>
<dbReference type="SMART" id="SM00220">
    <property type="entry name" value="S_TKc"/>
    <property type="match status" value="1"/>
</dbReference>
<dbReference type="EMBL" id="JALJOR010000007">
    <property type="protein sequence ID" value="KAK9814362.1"/>
    <property type="molecule type" value="Genomic_DNA"/>
</dbReference>
<evidence type="ECO:0000256" key="3">
    <source>
        <dbReference type="ARBA" id="ARBA00022527"/>
    </source>
</evidence>
<evidence type="ECO:0000256" key="5">
    <source>
        <dbReference type="ARBA" id="ARBA00022741"/>
    </source>
</evidence>
<evidence type="ECO:0000256" key="9">
    <source>
        <dbReference type="ARBA" id="ARBA00048679"/>
    </source>
</evidence>
<dbReference type="InterPro" id="IPR011009">
    <property type="entry name" value="Kinase-like_dom_sf"/>
</dbReference>
<comment type="catalytic activity">
    <reaction evidence="9">
        <text>L-seryl-[protein] + ATP = O-phospho-L-seryl-[protein] + ADP + H(+)</text>
        <dbReference type="Rhea" id="RHEA:17989"/>
        <dbReference type="Rhea" id="RHEA-COMP:9863"/>
        <dbReference type="Rhea" id="RHEA-COMP:11604"/>
        <dbReference type="ChEBI" id="CHEBI:15378"/>
        <dbReference type="ChEBI" id="CHEBI:29999"/>
        <dbReference type="ChEBI" id="CHEBI:30616"/>
        <dbReference type="ChEBI" id="CHEBI:83421"/>
        <dbReference type="ChEBI" id="CHEBI:456216"/>
        <dbReference type="EC" id="2.7.11.1"/>
    </reaction>
</comment>